<sequence length="617" mass="70040">MAVLAKRPWELADRVLIQTSGLPKLQDLSKEIRLLHMQHGFNDDPIVCDYVVHHLAKERKYVAISYTWGDSTPTREIEVAGQTVRVHENCFQALRQARNYYLPTVQIKDLWIDAICIDQSNPVEKSLQVQSMSSIFGRAHVVAVYLGLDETTIDALFRNLRSLDHLAKDIRIAQPDEVIELGMGGMSAREVYINHAWPKFHPARKESLARCYTEMSNRPYWSRLWIVQELRAAIKIEIMCGTASYDWTWLNEFQIERHLKITHLTPMRRATPMLVRGDVVTHAWAGGTTLPLQQLTGNLEMYRFLLCSDPRDGIYAVLSMLPQPRGWPPLEVDYEKSAVQLAKDCICHFNHNDDGVDYVTLSSLARATALLLEGLQITSGDIRSQLEWPRICPAQEHLEGHETVTVLVLYDYAEYYNIANLEPHTGRLALASTHAHFKDDLWPWLDQYPELPERKSCLWVNNQVVAVTCPGTRSGDLVIPLDLTSACHFGLVLRRISNEAYRILGRAFIRPGLEVCDTMTMRSTDVTHDFCCKVGGSPLGRLSLTVTIDEWLLMMVSLRPEVANELDKLQQKILRAETQPFPKGPQKQSRTGSSRAAWSQISITDVVTTESACRSGL</sequence>
<dbReference type="PANTHER" id="PTHR24148:SF73">
    <property type="entry name" value="HET DOMAIN PROTEIN (AFU_ORTHOLOGUE AFUA_8G01020)"/>
    <property type="match status" value="1"/>
</dbReference>
<dbReference type="InterPro" id="IPR052895">
    <property type="entry name" value="HetReg/Transcr_Mod"/>
</dbReference>
<dbReference type="InterPro" id="IPR010730">
    <property type="entry name" value="HET"/>
</dbReference>
<dbReference type="Proteomes" id="UP000215127">
    <property type="component" value="Chromosome 6"/>
</dbReference>
<feature type="domain" description="Heterokaryon incompatibility" evidence="2">
    <location>
        <begin position="61"/>
        <end position="229"/>
    </location>
</feature>
<evidence type="ECO:0000313" key="4">
    <source>
        <dbReference type="Proteomes" id="UP000215127"/>
    </source>
</evidence>
<feature type="compositionally biased region" description="Polar residues" evidence="1">
    <location>
        <begin position="586"/>
        <end position="596"/>
    </location>
</feature>
<organism evidence="3 4">
    <name type="scientific">Zymoseptoria tritici (strain ST99CH_3D7)</name>
    <dbReference type="NCBI Taxonomy" id="1276538"/>
    <lineage>
        <taxon>Eukaryota</taxon>
        <taxon>Fungi</taxon>
        <taxon>Dikarya</taxon>
        <taxon>Ascomycota</taxon>
        <taxon>Pezizomycotina</taxon>
        <taxon>Dothideomycetes</taxon>
        <taxon>Dothideomycetidae</taxon>
        <taxon>Mycosphaerellales</taxon>
        <taxon>Mycosphaerellaceae</taxon>
        <taxon>Zymoseptoria</taxon>
    </lineage>
</organism>
<reference evidence="3 4" key="1">
    <citation type="submission" date="2016-06" db="EMBL/GenBank/DDBJ databases">
        <authorList>
            <person name="Kjaerup R.B."/>
            <person name="Dalgaard T.S."/>
            <person name="Juul-Madsen H.R."/>
        </authorList>
    </citation>
    <scope>NUCLEOTIDE SEQUENCE [LARGE SCALE GENOMIC DNA]</scope>
</reference>
<dbReference type="PANTHER" id="PTHR24148">
    <property type="entry name" value="ANKYRIN REPEAT DOMAIN-CONTAINING PROTEIN 39 HOMOLOG-RELATED"/>
    <property type="match status" value="1"/>
</dbReference>
<proteinExistence type="predicted"/>
<keyword evidence="4" id="KW-1185">Reference proteome</keyword>
<feature type="region of interest" description="Disordered" evidence="1">
    <location>
        <begin position="577"/>
        <end position="596"/>
    </location>
</feature>
<dbReference type="AlphaFoldDB" id="A0A1X7RWR6"/>
<evidence type="ECO:0000256" key="1">
    <source>
        <dbReference type="SAM" id="MobiDB-lite"/>
    </source>
</evidence>
<dbReference type="STRING" id="1276538.A0A1X7RWR6"/>
<dbReference type="Pfam" id="PF06985">
    <property type="entry name" value="HET"/>
    <property type="match status" value="1"/>
</dbReference>
<accession>A0A1X7RWR6</accession>
<dbReference type="EMBL" id="LT853697">
    <property type="protein sequence ID" value="SMQ51848.1"/>
    <property type="molecule type" value="Genomic_DNA"/>
</dbReference>
<evidence type="ECO:0000313" key="3">
    <source>
        <dbReference type="EMBL" id="SMQ51848.1"/>
    </source>
</evidence>
<name>A0A1X7RWR6_ZYMT9</name>
<gene>
    <name evidence="3" type="ORF">ZT3D7_G7001</name>
</gene>
<protein>
    <recommendedName>
        <fullName evidence="2">Heterokaryon incompatibility domain-containing protein</fullName>
    </recommendedName>
</protein>
<evidence type="ECO:0000259" key="2">
    <source>
        <dbReference type="Pfam" id="PF06985"/>
    </source>
</evidence>